<evidence type="ECO:0000259" key="2">
    <source>
        <dbReference type="Pfam" id="PF02541"/>
    </source>
</evidence>
<keyword evidence="3" id="KW-0378">Hydrolase</keyword>
<dbReference type="SUPFAM" id="SSF53067">
    <property type="entry name" value="Actin-like ATPase domain"/>
    <property type="match status" value="2"/>
</dbReference>
<keyword evidence="4" id="KW-1185">Reference proteome</keyword>
<dbReference type="RefSeq" id="WP_157081708.1">
    <property type="nucleotide sequence ID" value="NZ_LOED01000029.1"/>
</dbReference>
<dbReference type="PATRIC" id="fig|520764.3.peg.2115"/>
<dbReference type="InterPro" id="IPR043129">
    <property type="entry name" value="ATPase_NBD"/>
</dbReference>
<feature type="domain" description="Ppx/GppA phosphatase N-terminal" evidence="2">
    <location>
        <begin position="16"/>
        <end position="300"/>
    </location>
</feature>
<evidence type="ECO:0000313" key="3">
    <source>
        <dbReference type="EMBL" id="KXG75248.1"/>
    </source>
</evidence>
<dbReference type="Proteomes" id="UP000070427">
    <property type="component" value="Unassembled WGS sequence"/>
</dbReference>
<dbReference type="GO" id="GO:0004309">
    <property type="term" value="F:exopolyphosphatase activity"/>
    <property type="evidence" value="ECO:0007669"/>
    <property type="project" value="UniProtKB-EC"/>
</dbReference>
<dbReference type="OrthoDB" id="9807195at2"/>
<comment type="caution">
    <text evidence="3">The sequence shown here is derived from an EMBL/GenBank/DDBJ whole genome shotgun (WGS) entry which is preliminary data.</text>
</comment>
<dbReference type="Gene3D" id="3.30.420.150">
    <property type="entry name" value="Exopolyphosphatase. Domain 2"/>
    <property type="match status" value="1"/>
</dbReference>
<dbReference type="EMBL" id="LOED01000029">
    <property type="protein sequence ID" value="KXG75248.1"/>
    <property type="molecule type" value="Genomic_DNA"/>
</dbReference>
<dbReference type="InterPro" id="IPR003695">
    <property type="entry name" value="Ppx_GppA_N"/>
</dbReference>
<proteinExistence type="inferred from homology"/>
<accession>A0A140L3X3</accession>
<comment type="similarity">
    <text evidence="1">Belongs to the GppA/Ppx family.</text>
</comment>
<dbReference type="EC" id="3.6.1.11" evidence="3"/>
<dbReference type="PANTHER" id="PTHR30005">
    <property type="entry name" value="EXOPOLYPHOSPHATASE"/>
    <property type="match status" value="1"/>
</dbReference>
<dbReference type="AlphaFoldDB" id="A0A140L3X3"/>
<protein>
    <submittedName>
        <fullName evidence="3">Exopolyphosphatase</fullName>
        <ecNumber evidence="3">3.6.1.11</ecNumber>
    </submittedName>
</protein>
<dbReference type="STRING" id="520764.AN618_19710"/>
<dbReference type="CDD" id="cd24120">
    <property type="entry name" value="ASKHA_NBD_AroB-like"/>
    <property type="match status" value="1"/>
</dbReference>
<dbReference type="Gene3D" id="3.30.420.40">
    <property type="match status" value="1"/>
</dbReference>
<reference evidence="3 4" key="1">
    <citation type="submission" date="2015-12" db="EMBL/GenBank/DDBJ databases">
        <title>Draft genome sequnece of Fervidicola ferrireducens strain Y170.</title>
        <authorList>
            <person name="Patel B.K."/>
        </authorList>
    </citation>
    <scope>NUCLEOTIDE SEQUENCE [LARGE SCALE GENOMIC DNA]</scope>
    <source>
        <strain evidence="3 4">Y170</strain>
    </source>
</reference>
<dbReference type="Pfam" id="PF02541">
    <property type="entry name" value="Ppx-GppA"/>
    <property type="match status" value="1"/>
</dbReference>
<organism evidence="3 4">
    <name type="scientific">Fervidicola ferrireducens</name>
    <dbReference type="NCBI Taxonomy" id="520764"/>
    <lineage>
        <taxon>Bacteria</taxon>
        <taxon>Bacillati</taxon>
        <taxon>Bacillota</taxon>
        <taxon>Clostridia</taxon>
        <taxon>Thermosediminibacterales</taxon>
        <taxon>Thermosediminibacteraceae</taxon>
        <taxon>Fervidicola</taxon>
    </lineage>
</organism>
<dbReference type="PANTHER" id="PTHR30005:SF0">
    <property type="entry name" value="RETROGRADE REGULATION PROTEIN 2"/>
    <property type="match status" value="1"/>
</dbReference>
<evidence type="ECO:0000256" key="1">
    <source>
        <dbReference type="ARBA" id="ARBA00007125"/>
    </source>
</evidence>
<dbReference type="InParanoid" id="A0A140L3X3"/>
<dbReference type="InterPro" id="IPR050273">
    <property type="entry name" value="GppA/Ppx_hydrolase"/>
</dbReference>
<name>A0A140L3X3_9FIRM</name>
<gene>
    <name evidence="3" type="primary">ppx</name>
    <name evidence="3" type="ORF">AN618_19710</name>
</gene>
<evidence type="ECO:0000313" key="4">
    <source>
        <dbReference type="Proteomes" id="UP000070427"/>
    </source>
</evidence>
<sequence length="302" mass="32892">MKAAVIDLGSNSVRLLVAEIEKGKINPVFKDLVTTRLGEGVVKNGMLGRDSIEKTVSAVEAFKNKAMAFGCQRIIAFATSAVREAKNGGEFMEELRQRAGLEVRLLSGREEAKLSFIGAKESLKVEGRALVIDIGGGSTELALGEREIELEESLPMGAVRWTKQFLKSDPPKSEEIAALQMEARTLLSGFEKSFENMKAERVTAIGVGGTFTTFSAIFHKLEEYHWSKVHGSTLEFEAVEEMTKNLCGLDSSERKKIPGLAPERADIIAAGALIALEIMRFLGLKSIIVSEADLMEGILLTN</sequence>